<dbReference type="Proteomes" id="UP000621266">
    <property type="component" value="Unassembled WGS sequence"/>
</dbReference>
<sequence>MITAPRAPHVPADGPWLFGPPGSGQPPMPPEGAPGPRAVLFDRDGTLVEDVPYNGDPALVRLMPEVRAALGLLRERGIATGVVSNQSGVARGLLSRNQVKAVQLRIEELLGPFGVWAVCPHGPAHGCRCRKPAPGLVYAACARLGVRPQDAVVIGDIGADVAAARAAGARAVLVPTPVTRREEIAGAPERADDLLSAVRAALAPVSGSGGGVSI</sequence>
<keyword evidence="5 9" id="KW-0378">Hydrolase</keyword>
<dbReference type="Pfam" id="PF13242">
    <property type="entry name" value="Hydrolase_like"/>
    <property type="match status" value="1"/>
</dbReference>
<dbReference type="Gene3D" id="3.40.50.1000">
    <property type="entry name" value="HAD superfamily/HAD-like"/>
    <property type="match status" value="1"/>
</dbReference>
<evidence type="ECO:0000256" key="4">
    <source>
        <dbReference type="ARBA" id="ARBA00022723"/>
    </source>
</evidence>
<evidence type="ECO:0000256" key="6">
    <source>
        <dbReference type="ARBA" id="ARBA00023277"/>
    </source>
</evidence>
<dbReference type="InterPro" id="IPR006549">
    <property type="entry name" value="HAD-SF_hydro_IIIA"/>
</dbReference>
<dbReference type="GO" id="GO:0016787">
    <property type="term" value="F:hydrolase activity"/>
    <property type="evidence" value="ECO:0007669"/>
    <property type="project" value="UniProtKB-KW"/>
</dbReference>
<comment type="similarity">
    <text evidence="2">Belongs to the GmhB family.</text>
</comment>
<organism evidence="9 10">
    <name type="scientific">Streptomyces lycii</name>
    <dbReference type="NCBI Taxonomy" id="2654337"/>
    <lineage>
        <taxon>Bacteria</taxon>
        <taxon>Bacillati</taxon>
        <taxon>Actinomycetota</taxon>
        <taxon>Actinomycetes</taxon>
        <taxon>Kitasatosporales</taxon>
        <taxon>Streptomycetaceae</taxon>
        <taxon>Streptomyces</taxon>
    </lineage>
</organism>
<protein>
    <recommendedName>
        <fullName evidence="7">D,D-heptose 1,7-bisphosphate phosphatase</fullName>
    </recommendedName>
</protein>
<keyword evidence="4" id="KW-0479">Metal-binding</keyword>
<keyword evidence="6" id="KW-0119">Carbohydrate metabolism</keyword>
<comment type="caution">
    <text evidence="9">The sequence shown here is derived from an EMBL/GenBank/DDBJ whole genome shotgun (WGS) entry which is preliminary data.</text>
</comment>
<dbReference type="NCBIfam" id="TIGR01662">
    <property type="entry name" value="HAD-SF-IIIA"/>
    <property type="match status" value="1"/>
</dbReference>
<dbReference type="InterPro" id="IPR004446">
    <property type="entry name" value="Heptose_bisP_phosphatase"/>
</dbReference>
<evidence type="ECO:0000256" key="3">
    <source>
        <dbReference type="ARBA" id="ARBA00022490"/>
    </source>
</evidence>
<reference evidence="9 10" key="1">
    <citation type="submission" date="2019-10" db="EMBL/GenBank/DDBJ databases">
        <title>Streptomyces tenebrisbrunneis sp.nov., an endogenous actinomycete isolated from of Lycium ruthenicum.</title>
        <authorList>
            <person name="Ma L."/>
        </authorList>
    </citation>
    <scope>NUCLEOTIDE SEQUENCE [LARGE SCALE GENOMIC DNA]</scope>
    <source>
        <strain evidence="9 10">TRM 66187</strain>
    </source>
</reference>
<name>A0ABQ7FQ39_9ACTN</name>
<dbReference type="InterPro" id="IPR023214">
    <property type="entry name" value="HAD_sf"/>
</dbReference>
<dbReference type="InterPro" id="IPR006543">
    <property type="entry name" value="Histidinol-phos"/>
</dbReference>
<comment type="subcellular location">
    <subcellularLocation>
        <location evidence="1">Cytoplasm</location>
    </subcellularLocation>
</comment>
<evidence type="ECO:0000256" key="1">
    <source>
        <dbReference type="ARBA" id="ARBA00004496"/>
    </source>
</evidence>
<accession>A0ABQ7FQ39</accession>
<dbReference type="SUPFAM" id="SSF56784">
    <property type="entry name" value="HAD-like"/>
    <property type="match status" value="1"/>
</dbReference>
<evidence type="ECO:0000313" key="9">
    <source>
        <dbReference type="EMBL" id="KAF4411031.1"/>
    </source>
</evidence>
<dbReference type="PANTHER" id="PTHR42891:SF1">
    <property type="entry name" value="D-GLYCERO-BETA-D-MANNO-HEPTOSE-1,7-BISPHOSPHATE 7-PHOSPHATASE"/>
    <property type="match status" value="1"/>
</dbReference>
<evidence type="ECO:0000256" key="2">
    <source>
        <dbReference type="ARBA" id="ARBA00005628"/>
    </source>
</evidence>
<feature type="region of interest" description="Disordered" evidence="8">
    <location>
        <begin position="1"/>
        <end position="36"/>
    </location>
</feature>
<dbReference type="EMBL" id="WHPN01000015">
    <property type="protein sequence ID" value="KAF4411031.1"/>
    <property type="molecule type" value="Genomic_DNA"/>
</dbReference>
<evidence type="ECO:0000256" key="7">
    <source>
        <dbReference type="ARBA" id="ARBA00031828"/>
    </source>
</evidence>
<evidence type="ECO:0000313" key="10">
    <source>
        <dbReference type="Proteomes" id="UP000621266"/>
    </source>
</evidence>
<gene>
    <name evidence="9" type="ORF">GCU69_00695</name>
</gene>
<keyword evidence="10" id="KW-1185">Reference proteome</keyword>
<dbReference type="InterPro" id="IPR036412">
    <property type="entry name" value="HAD-like_sf"/>
</dbReference>
<keyword evidence="3" id="KW-0963">Cytoplasm</keyword>
<dbReference type="NCBIfam" id="TIGR01656">
    <property type="entry name" value="Histidinol-ppas"/>
    <property type="match status" value="1"/>
</dbReference>
<evidence type="ECO:0000256" key="8">
    <source>
        <dbReference type="SAM" id="MobiDB-lite"/>
    </source>
</evidence>
<feature type="compositionally biased region" description="Pro residues" evidence="8">
    <location>
        <begin position="23"/>
        <end position="33"/>
    </location>
</feature>
<evidence type="ECO:0000256" key="5">
    <source>
        <dbReference type="ARBA" id="ARBA00022801"/>
    </source>
</evidence>
<proteinExistence type="inferred from homology"/>
<dbReference type="PANTHER" id="PTHR42891">
    <property type="entry name" value="D-GLYCERO-BETA-D-MANNO-HEPTOSE-1,7-BISPHOSPHATE 7-PHOSPHATASE"/>
    <property type="match status" value="1"/>
</dbReference>